<dbReference type="Proteomes" id="UP001190926">
    <property type="component" value="Unassembled WGS sequence"/>
</dbReference>
<evidence type="ECO:0000256" key="6">
    <source>
        <dbReference type="RuleBase" id="RU363053"/>
    </source>
</evidence>
<reference evidence="8 9" key="1">
    <citation type="journal article" date="2021" name="Nat. Commun.">
        <title>Incipient diploidization of the medicinal plant Perilla within 10,000 years.</title>
        <authorList>
            <person name="Zhang Y."/>
            <person name="Shen Q."/>
            <person name="Leng L."/>
            <person name="Zhang D."/>
            <person name="Chen S."/>
            <person name="Shi Y."/>
            <person name="Ning Z."/>
            <person name="Chen S."/>
        </authorList>
    </citation>
    <scope>NUCLEOTIDE SEQUENCE [LARGE SCALE GENOMIC DNA]</scope>
    <source>
        <strain evidence="9">cv. PC099</strain>
    </source>
</reference>
<name>A0AAD4PES6_PERFH</name>
<comment type="subcellular location">
    <subcellularLocation>
        <location evidence="1">Membrane</location>
        <topology evidence="1">Multi-pass membrane protein</topology>
    </subcellularLocation>
</comment>
<evidence type="ECO:0000256" key="3">
    <source>
        <dbReference type="ARBA" id="ARBA00022692"/>
    </source>
</evidence>
<comment type="similarity">
    <text evidence="2 6">Belongs to the peroxisomal membrane protein PXMP2/4 family.</text>
</comment>
<evidence type="ECO:0000256" key="4">
    <source>
        <dbReference type="ARBA" id="ARBA00022989"/>
    </source>
</evidence>
<keyword evidence="4" id="KW-1133">Transmembrane helix</keyword>
<feature type="region of interest" description="Disordered" evidence="7">
    <location>
        <begin position="17"/>
        <end position="49"/>
    </location>
</feature>
<proteinExistence type="inferred from homology"/>
<keyword evidence="5" id="KW-0472">Membrane</keyword>
<protein>
    <submittedName>
        <fullName evidence="8">Peroxisomal membrane 22 kDa family protein</fullName>
    </submittedName>
</protein>
<keyword evidence="9" id="KW-1185">Reference proteome</keyword>
<evidence type="ECO:0000313" key="9">
    <source>
        <dbReference type="Proteomes" id="UP001190926"/>
    </source>
</evidence>
<sequence>MGSLGAAGNGGIWGMGPFHDNFRRRSNKKKDTNKRESKPSSSVDSAAGSGGGGYQFPLKQAVTSAALCLTGDTIAQLRHRWVRNKDTLSHSEDFKDTVGTLFSEYDYIRALRMSSYGFLLYGPGSYAWYQFLDHFMPQKNIQNLTTKVVLNQIVLGPTVIAVIFAWNNLWFQVLDSSQYIEFRGGSSSSPRCFHVHVIHILELLPVFNHEQMTSAAKHLCSCTNKWCFNHQNPRARTRDPWFLVEERFIGDHDHGLAR</sequence>
<feature type="compositionally biased region" description="Basic and acidic residues" evidence="7">
    <location>
        <begin position="29"/>
        <end position="38"/>
    </location>
</feature>
<keyword evidence="3" id="KW-0812">Transmembrane</keyword>
<comment type="caution">
    <text evidence="8">The sequence shown here is derived from an EMBL/GenBank/DDBJ whole genome shotgun (WGS) entry which is preliminary data.</text>
</comment>
<dbReference type="AlphaFoldDB" id="A0AAD4PES6"/>
<dbReference type="PANTHER" id="PTHR11266:SF91">
    <property type="entry name" value="EXPRESSED PROTEIN"/>
    <property type="match status" value="1"/>
</dbReference>
<dbReference type="InterPro" id="IPR007248">
    <property type="entry name" value="Mpv17_PMP22"/>
</dbReference>
<evidence type="ECO:0000256" key="1">
    <source>
        <dbReference type="ARBA" id="ARBA00004141"/>
    </source>
</evidence>
<evidence type="ECO:0000256" key="2">
    <source>
        <dbReference type="ARBA" id="ARBA00006824"/>
    </source>
</evidence>
<evidence type="ECO:0000313" key="8">
    <source>
        <dbReference type="EMBL" id="KAH6836440.1"/>
    </source>
</evidence>
<dbReference type="GO" id="GO:0016020">
    <property type="term" value="C:membrane"/>
    <property type="evidence" value="ECO:0007669"/>
    <property type="project" value="UniProtKB-SubCell"/>
</dbReference>
<gene>
    <name evidence="8" type="ORF">C2S53_016499</name>
</gene>
<dbReference type="EMBL" id="SDAM02000020">
    <property type="protein sequence ID" value="KAH6836440.1"/>
    <property type="molecule type" value="Genomic_DNA"/>
</dbReference>
<dbReference type="GO" id="GO:0005737">
    <property type="term" value="C:cytoplasm"/>
    <property type="evidence" value="ECO:0007669"/>
    <property type="project" value="TreeGrafter"/>
</dbReference>
<dbReference type="PANTHER" id="PTHR11266">
    <property type="entry name" value="PEROXISOMAL MEMBRANE PROTEIN 2, PXMP2 MPV17"/>
    <property type="match status" value="1"/>
</dbReference>
<evidence type="ECO:0000256" key="5">
    <source>
        <dbReference type="ARBA" id="ARBA00023136"/>
    </source>
</evidence>
<evidence type="ECO:0000256" key="7">
    <source>
        <dbReference type="SAM" id="MobiDB-lite"/>
    </source>
</evidence>
<accession>A0AAD4PES6</accession>
<organism evidence="8 9">
    <name type="scientific">Perilla frutescens var. hirtella</name>
    <name type="common">Perilla citriodora</name>
    <name type="synonym">Perilla setoyensis</name>
    <dbReference type="NCBI Taxonomy" id="608512"/>
    <lineage>
        <taxon>Eukaryota</taxon>
        <taxon>Viridiplantae</taxon>
        <taxon>Streptophyta</taxon>
        <taxon>Embryophyta</taxon>
        <taxon>Tracheophyta</taxon>
        <taxon>Spermatophyta</taxon>
        <taxon>Magnoliopsida</taxon>
        <taxon>eudicotyledons</taxon>
        <taxon>Gunneridae</taxon>
        <taxon>Pentapetalae</taxon>
        <taxon>asterids</taxon>
        <taxon>lamiids</taxon>
        <taxon>Lamiales</taxon>
        <taxon>Lamiaceae</taxon>
        <taxon>Nepetoideae</taxon>
        <taxon>Elsholtzieae</taxon>
        <taxon>Perilla</taxon>
    </lineage>
</organism>